<evidence type="ECO:0000256" key="8">
    <source>
        <dbReference type="ARBA" id="ARBA00023180"/>
    </source>
</evidence>
<evidence type="ECO:0000256" key="6">
    <source>
        <dbReference type="ARBA" id="ARBA00022989"/>
    </source>
</evidence>
<dbReference type="SMART" id="SM00220">
    <property type="entry name" value="S_TKc"/>
    <property type="match status" value="1"/>
</dbReference>
<comment type="catalytic activity">
    <reaction evidence="1">
        <text>GTP = 3',5'-cyclic GMP + diphosphate</text>
        <dbReference type="Rhea" id="RHEA:13665"/>
        <dbReference type="ChEBI" id="CHEBI:33019"/>
        <dbReference type="ChEBI" id="CHEBI:37565"/>
        <dbReference type="ChEBI" id="CHEBI:57746"/>
        <dbReference type="EC" id="4.6.1.2"/>
    </reaction>
</comment>
<keyword evidence="7 12" id="KW-0472">Membrane</keyword>
<organism evidence="15 16">
    <name type="scientific">Trichuris muris</name>
    <name type="common">Mouse whipworm</name>
    <dbReference type="NCBI Taxonomy" id="70415"/>
    <lineage>
        <taxon>Eukaryota</taxon>
        <taxon>Metazoa</taxon>
        <taxon>Ecdysozoa</taxon>
        <taxon>Nematoda</taxon>
        <taxon>Enoplea</taxon>
        <taxon>Dorylaimia</taxon>
        <taxon>Trichinellida</taxon>
        <taxon>Trichuridae</taxon>
        <taxon>Trichuris</taxon>
    </lineage>
</organism>
<reference evidence="16" key="1">
    <citation type="submission" date="2019-12" db="UniProtKB">
        <authorList>
            <consortium name="WormBaseParasite"/>
        </authorList>
    </citation>
    <scope>IDENTIFICATION</scope>
</reference>
<sequence length="1304" mass="148264">MLFSLLTTSLTDEKSDQKSTVCPPLVYLSDQQDCALKQPVIYLRSPCFHSNWTTVIERHNISNEKLYFYYDNMAVFVEPDDARATFPDQYLRQVVYATQRCNKASSFTNIIVAPACPVLFNFWYDEYVDYLVGVSTPEHGYLVLNPTVYRSSVALANIPTGELPQSSSGELYGNVADLRIINLNGDTSALSEVLYELLTKFEWESVCLLELRLFTGRSRGVRVAARSGCSDTFAAVEQQAFINSRDVNHLYWYFDNAESNETLVMLEQIWQYVKSLTRIIVLCGYPLSLSKKFIRTMGDTIIKSREYAVIYFDIFLGSQAVLNSISDTFPYIDITRSIKILTTAEDVQCRNVKWNFFASENVTSGYSPVTNYLQDGLHCALHYLTEAALYAVSEVDDFTVKRTAFLLQEFFKRYNKYGRLYRQNLQRRSVDYLKNWTLLSFDAKAMTFLPVINLSWTISVDVKGRQGVKVTLSEQKKIIWASGATVKLDGSADCWGYPNFYACEKEKDYTPLIVLLFMLSGVACLTIIVLAGSAIRKYRIALQENRKAAEGSCFISECELSPSNVFGTLNMNKRIFLAAVHGEEVMVRCVGTISNISKVQPEQETESKIHIFCSQLLQRLRLIQLRQFLSRTLYNIAFTLLGVYDSTAGIDFNEEKLHKDTAPSLPADRPYLNFNKQFLQQINDLKSGTISEENIATFKGLLYLQIDRPKLYFVYEYCPMGSLTSLLGHVPALSSEMKYLLAYDIINGLHRLHYGYELVHGHLRASSIQIDGNCRAKILITQLETMDESVVQTPPSLSKLYLAPEMLRNPKNRPTREADMYSFGILLHQIIYQQCAFYIEKEEEEMERKYYRIVPQGLVTEENFEKINAYCMSLQPENSYFTMYPEKKEADLIVQRIVNGDTIRPSVMPTEADMKDLLNVMQHCWKENPRKRMDCACAHFRISMAMKMLGSDPIYGMGKTVSYAAGDLESIMVERTNRVQEQRDHCLRLLRGIMPLSIASKLMSGYKCGMRKVELASIYFHGVYNFKRVYTTAHEAVGFLDKVYGTCDRIASMYNVTPLHRVNDTLLISSGVLEPCAEHASELAMVAIQLHEAIRSQFPEIVVVVKSGINSGTVVCGVVGNKVPMYAVFGDTVNVASRMYSTSEPGRTQISENTYRLLRKKRRIFNMVKRGPIEIKGKGTLNTYWLRGYKKYLGNVPTDRRLDGAPVSTYVNIPLPMRVNTLTAGDDDKHSSSSDDECSSFLSSAGGSPLVHLTKEYGEEINLEEQPRSILPFESSDDSNNCISMTYTKRRSRVKFSFQKPKSV</sequence>
<dbReference type="SUPFAM" id="SSF55073">
    <property type="entry name" value="Nucleotide cyclase"/>
    <property type="match status" value="1"/>
</dbReference>
<evidence type="ECO:0000256" key="12">
    <source>
        <dbReference type="SAM" id="Phobius"/>
    </source>
</evidence>
<dbReference type="SMART" id="SM00044">
    <property type="entry name" value="CYCc"/>
    <property type="match status" value="1"/>
</dbReference>
<evidence type="ECO:0000256" key="11">
    <source>
        <dbReference type="SAM" id="MobiDB-lite"/>
    </source>
</evidence>
<evidence type="ECO:0000313" key="16">
    <source>
        <dbReference type="WBParaSite" id="TMUE_0000001116.1"/>
    </source>
</evidence>
<evidence type="ECO:0000256" key="4">
    <source>
        <dbReference type="ARBA" id="ARBA00022692"/>
    </source>
</evidence>
<evidence type="ECO:0000313" key="15">
    <source>
        <dbReference type="Proteomes" id="UP000046395"/>
    </source>
</evidence>
<dbReference type="CDD" id="cd07302">
    <property type="entry name" value="CHD"/>
    <property type="match status" value="1"/>
</dbReference>
<evidence type="ECO:0000256" key="7">
    <source>
        <dbReference type="ARBA" id="ARBA00023136"/>
    </source>
</evidence>
<dbReference type="InterPro" id="IPR029787">
    <property type="entry name" value="Nucleotide_cyclase"/>
</dbReference>
<feature type="transmembrane region" description="Helical" evidence="12">
    <location>
        <begin position="628"/>
        <end position="644"/>
    </location>
</feature>
<evidence type="ECO:0000256" key="3">
    <source>
        <dbReference type="ARBA" id="ARBA00012202"/>
    </source>
</evidence>
<dbReference type="Pfam" id="PF00211">
    <property type="entry name" value="Guanylate_cyc"/>
    <property type="match status" value="1"/>
</dbReference>
<comment type="subcellular location">
    <subcellularLocation>
        <location evidence="2">Membrane</location>
        <topology evidence="2">Single-pass membrane protein</topology>
    </subcellularLocation>
</comment>
<name>A0A5S6Q1N1_TRIMR</name>
<dbReference type="InterPro" id="IPR011009">
    <property type="entry name" value="Kinase-like_dom_sf"/>
</dbReference>
<feature type="domain" description="Protein kinase" evidence="13">
    <location>
        <begin position="623"/>
        <end position="942"/>
    </location>
</feature>
<dbReference type="GO" id="GO:0004672">
    <property type="term" value="F:protein kinase activity"/>
    <property type="evidence" value="ECO:0007669"/>
    <property type="project" value="InterPro"/>
</dbReference>
<protein>
    <recommendedName>
        <fullName evidence="3">guanylate cyclase</fullName>
        <ecNumber evidence="3">4.6.1.2</ecNumber>
    </recommendedName>
</protein>
<dbReference type="GO" id="GO:0005524">
    <property type="term" value="F:ATP binding"/>
    <property type="evidence" value="ECO:0007669"/>
    <property type="project" value="InterPro"/>
</dbReference>
<evidence type="ECO:0000256" key="10">
    <source>
        <dbReference type="ARBA" id="ARBA00023293"/>
    </source>
</evidence>
<accession>A0A5S6Q1N1</accession>
<dbReference type="PROSITE" id="PS50125">
    <property type="entry name" value="GUANYLATE_CYCLASE_2"/>
    <property type="match status" value="1"/>
</dbReference>
<evidence type="ECO:0000259" key="13">
    <source>
        <dbReference type="PROSITE" id="PS50011"/>
    </source>
</evidence>
<feature type="transmembrane region" description="Helical" evidence="12">
    <location>
        <begin position="512"/>
        <end position="535"/>
    </location>
</feature>
<dbReference type="Proteomes" id="UP000046395">
    <property type="component" value="Unassembled WGS sequence"/>
</dbReference>
<dbReference type="Gene3D" id="3.30.70.1230">
    <property type="entry name" value="Nucleotide cyclase"/>
    <property type="match status" value="1"/>
</dbReference>
<keyword evidence="6 12" id="KW-1133">Transmembrane helix</keyword>
<dbReference type="SUPFAM" id="SSF56112">
    <property type="entry name" value="Protein kinase-like (PK-like)"/>
    <property type="match status" value="1"/>
</dbReference>
<dbReference type="InterPro" id="IPR000719">
    <property type="entry name" value="Prot_kinase_dom"/>
</dbReference>
<dbReference type="GO" id="GO:0035556">
    <property type="term" value="P:intracellular signal transduction"/>
    <property type="evidence" value="ECO:0007669"/>
    <property type="project" value="InterPro"/>
</dbReference>
<feature type="domain" description="Guanylate cyclase" evidence="14">
    <location>
        <begin position="1017"/>
        <end position="1140"/>
    </location>
</feature>
<dbReference type="PROSITE" id="PS50011">
    <property type="entry name" value="PROTEIN_KINASE_DOM"/>
    <property type="match status" value="1"/>
</dbReference>
<dbReference type="WBParaSite" id="TMUE_0000001116.1">
    <property type="protein sequence ID" value="TMUE_0000001116.1"/>
    <property type="gene ID" value="WBGene00297029"/>
</dbReference>
<keyword evidence="5" id="KW-0547">Nucleotide-binding</keyword>
<keyword evidence="15" id="KW-1185">Reference proteome</keyword>
<keyword evidence="10" id="KW-0141">cGMP biosynthesis</keyword>
<evidence type="ECO:0000256" key="9">
    <source>
        <dbReference type="ARBA" id="ARBA00023239"/>
    </source>
</evidence>
<dbReference type="PANTHER" id="PTHR11920">
    <property type="entry name" value="GUANYLYL CYCLASE"/>
    <property type="match status" value="1"/>
</dbReference>
<keyword evidence="9" id="KW-0456">Lyase</keyword>
<evidence type="ECO:0000256" key="5">
    <source>
        <dbReference type="ARBA" id="ARBA00022741"/>
    </source>
</evidence>
<dbReference type="InterPro" id="IPR001054">
    <property type="entry name" value="A/G_cyclase"/>
</dbReference>
<dbReference type="STRING" id="70415.A0A5S6Q1N1"/>
<dbReference type="GO" id="GO:0004016">
    <property type="term" value="F:adenylate cyclase activity"/>
    <property type="evidence" value="ECO:0007669"/>
    <property type="project" value="TreeGrafter"/>
</dbReference>
<keyword evidence="8" id="KW-0325">Glycoprotein</keyword>
<evidence type="ECO:0000256" key="2">
    <source>
        <dbReference type="ARBA" id="ARBA00004167"/>
    </source>
</evidence>
<dbReference type="GO" id="GO:0001653">
    <property type="term" value="F:peptide receptor activity"/>
    <property type="evidence" value="ECO:0007669"/>
    <property type="project" value="TreeGrafter"/>
</dbReference>
<dbReference type="Gene3D" id="3.40.50.2300">
    <property type="match status" value="1"/>
</dbReference>
<dbReference type="Pfam" id="PF00069">
    <property type="entry name" value="Pkinase"/>
    <property type="match status" value="1"/>
</dbReference>
<dbReference type="GO" id="GO:0004383">
    <property type="term" value="F:guanylate cyclase activity"/>
    <property type="evidence" value="ECO:0007669"/>
    <property type="project" value="UniProtKB-EC"/>
</dbReference>
<feature type="region of interest" description="Disordered" evidence="11">
    <location>
        <begin position="1222"/>
        <end position="1243"/>
    </location>
</feature>
<dbReference type="InterPro" id="IPR050401">
    <property type="entry name" value="Cyclic_nucleotide_synthase"/>
</dbReference>
<dbReference type="EC" id="4.6.1.2" evidence="3"/>
<evidence type="ECO:0000256" key="1">
    <source>
        <dbReference type="ARBA" id="ARBA00001436"/>
    </source>
</evidence>
<dbReference type="PANTHER" id="PTHR11920:SF335">
    <property type="entry name" value="GUANYLATE CYCLASE"/>
    <property type="match status" value="1"/>
</dbReference>
<keyword evidence="4 12" id="KW-0812">Transmembrane</keyword>
<dbReference type="Gene3D" id="1.10.510.10">
    <property type="entry name" value="Transferase(Phosphotransferase) domain 1"/>
    <property type="match status" value="1"/>
</dbReference>
<dbReference type="GO" id="GO:0007168">
    <property type="term" value="P:receptor guanylyl cyclase signaling pathway"/>
    <property type="evidence" value="ECO:0007669"/>
    <property type="project" value="TreeGrafter"/>
</dbReference>
<evidence type="ECO:0000259" key="14">
    <source>
        <dbReference type="PROSITE" id="PS50125"/>
    </source>
</evidence>
<dbReference type="GO" id="GO:0005886">
    <property type="term" value="C:plasma membrane"/>
    <property type="evidence" value="ECO:0007669"/>
    <property type="project" value="TreeGrafter"/>
</dbReference>
<proteinExistence type="predicted"/>